<gene>
    <name evidence="1" type="ORF">BJ138DRAFT_1087664</name>
</gene>
<dbReference type="Proteomes" id="UP000790377">
    <property type="component" value="Unassembled WGS sequence"/>
</dbReference>
<organism evidence="1 2">
    <name type="scientific">Hygrophoropsis aurantiaca</name>
    <dbReference type="NCBI Taxonomy" id="72124"/>
    <lineage>
        <taxon>Eukaryota</taxon>
        <taxon>Fungi</taxon>
        <taxon>Dikarya</taxon>
        <taxon>Basidiomycota</taxon>
        <taxon>Agaricomycotina</taxon>
        <taxon>Agaricomycetes</taxon>
        <taxon>Agaricomycetidae</taxon>
        <taxon>Boletales</taxon>
        <taxon>Coniophorineae</taxon>
        <taxon>Hygrophoropsidaceae</taxon>
        <taxon>Hygrophoropsis</taxon>
    </lineage>
</organism>
<evidence type="ECO:0000313" key="1">
    <source>
        <dbReference type="EMBL" id="KAH7910451.1"/>
    </source>
</evidence>
<protein>
    <submittedName>
        <fullName evidence="1">Uncharacterized protein</fullName>
    </submittedName>
</protein>
<accession>A0ACB8AB69</accession>
<keyword evidence="2" id="KW-1185">Reference proteome</keyword>
<proteinExistence type="predicted"/>
<evidence type="ECO:0000313" key="2">
    <source>
        <dbReference type="Proteomes" id="UP000790377"/>
    </source>
</evidence>
<comment type="caution">
    <text evidence="1">The sequence shown here is derived from an EMBL/GenBank/DDBJ whole genome shotgun (WGS) entry which is preliminary data.</text>
</comment>
<dbReference type="EMBL" id="MU267713">
    <property type="protein sequence ID" value="KAH7910451.1"/>
    <property type="molecule type" value="Genomic_DNA"/>
</dbReference>
<sequence length="400" mass="43171">MSSREPMWYCHECHAEMRPLMTPDPVCASCQGSFVEKMENPTDDPREFQQHVPGEFDEGIPAGMDSFFLGLQALLGGQQNRPRSASPTAQRNAERGAGGLRFEIRTRTGDGERSFVLGGPNTLNPGSPGRDVPTMSEFIRRGNEQNPNRERGDITGPLMAQYLMALLGRAHERGGGGGDPFAEMFNGPNGDNGNGRWGDYVFNQEALDQVLTQLMENSTAGRPVPATEEIISNLTRDVLQANSPLLEKDCAVCKEQFSLETEDSDELVVVTLPCKHPFHESCIVPWLKSSGTCPVCRYALIPQPQPHSPDGNPPSGGRGSSSRPGSPSSPSRERSPGPSGRSGSGLFHTLFGGARNGGSGNGSNRTVSPRRSTTTHRQNSSMDSSNGTPSFPGRWSDEVD</sequence>
<name>A0ACB8AB69_9AGAM</name>
<reference evidence="1" key="1">
    <citation type="journal article" date="2021" name="New Phytol.">
        <title>Evolutionary innovations through gain and loss of genes in the ectomycorrhizal Boletales.</title>
        <authorList>
            <person name="Wu G."/>
            <person name="Miyauchi S."/>
            <person name="Morin E."/>
            <person name="Kuo A."/>
            <person name="Drula E."/>
            <person name="Varga T."/>
            <person name="Kohler A."/>
            <person name="Feng B."/>
            <person name="Cao Y."/>
            <person name="Lipzen A."/>
            <person name="Daum C."/>
            <person name="Hundley H."/>
            <person name="Pangilinan J."/>
            <person name="Johnson J."/>
            <person name="Barry K."/>
            <person name="LaButti K."/>
            <person name="Ng V."/>
            <person name="Ahrendt S."/>
            <person name="Min B."/>
            <person name="Choi I.G."/>
            <person name="Park H."/>
            <person name="Plett J.M."/>
            <person name="Magnuson J."/>
            <person name="Spatafora J.W."/>
            <person name="Nagy L.G."/>
            <person name="Henrissat B."/>
            <person name="Grigoriev I.V."/>
            <person name="Yang Z.L."/>
            <person name="Xu J."/>
            <person name="Martin F.M."/>
        </authorList>
    </citation>
    <scope>NUCLEOTIDE SEQUENCE</scope>
    <source>
        <strain evidence="1">ATCC 28755</strain>
    </source>
</reference>